<accession>A0A239LCX4</accession>
<evidence type="ECO:0000313" key="3">
    <source>
        <dbReference type="Proteomes" id="UP000198432"/>
    </source>
</evidence>
<dbReference type="EMBL" id="FZOQ01000038">
    <property type="protein sequence ID" value="SNT27489.1"/>
    <property type="molecule type" value="Genomic_DNA"/>
</dbReference>
<dbReference type="SUPFAM" id="SSF51206">
    <property type="entry name" value="cAMP-binding domain-like"/>
    <property type="match status" value="1"/>
</dbReference>
<dbReference type="Proteomes" id="UP000198432">
    <property type="component" value="Unassembled WGS sequence"/>
</dbReference>
<dbReference type="GO" id="GO:0016301">
    <property type="term" value="F:kinase activity"/>
    <property type="evidence" value="ECO:0007669"/>
    <property type="project" value="UniProtKB-KW"/>
</dbReference>
<dbReference type="InterPro" id="IPR018490">
    <property type="entry name" value="cNMP-bd_dom_sf"/>
</dbReference>
<sequence>MNAPFALLLNLGILLHWQILQHLSVCIGNKVEELQKLKQLVSAIRPLPEADWEAFSAAWIPHQAKRKETLTAAGEKENYLYFVAEGVQRVYYFDDQDREATLVFTYAPSFGGVLDAFMLQQPARYYYETLTPSVFLRTPFQDLQRLMQTRPAIEAMIREGLSHSLSGLLERLVELQCYTSEERFKKLLQRSPHILQLVPHKYLANYLGIDPTNFSKLLNKVRI</sequence>
<organism evidence="2 3">
    <name type="scientific">Pontibacter ummariensis</name>
    <dbReference type="NCBI Taxonomy" id="1610492"/>
    <lineage>
        <taxon>Bacteria</taxon>
        <taxon>Pseudomonadati</taxon>
        <taxon>Bacteroidota</taxon>
        <taxon>Cytophagia</taxon>
        <taxon>Cytophagales</taxon>
        <taxon>Hymenobacteraceae</taxon>
        <taxon>Pontibacter</taxon>
    </lineage>
</organism>
<proteinExistence type="predicted"/>
<keyword evidence="2" id="KW-0418">Kinase</keyword>
<reference evidence="3" key="1">
    <citation type="submission" date="2017-06" db="EMBL/GenBank/DDBJ databases">
        <authorList>
            <person name="Varghese N."/>
            <person name="Submissions S."/>
        </authorList>
    </citation>
    <scope>NUCLEOTIDE SEQUENCE [LARGE SCALE GENOMIC DNA]</scope>
    <source>
        <strain evidence="3">NKM1</strain>
    </source>
</reference>
<evidence type="ECO:0000259" key="1">
    <source>
        <dbReference type="SMART" id="SM00100"/>
    </source>
</evidence>
<dbReference type="Pfam" id="PF00027">
    <property type="entry name" value="cNMP_binding"/>
    <property type="match status" value="1"/>
</dbReference>
<keyword evidence="2" id="KW-0808">Transferase</keyword>
<evidence type="ECO:0000313" key="2">
    <source>
        <dbReference type="EMBL" id="SNT27489.1"/>
    </source>
</evidence>
<protein>
    <submittedName>
        <fullName evidence="2">cAMP-binding domain of CRP or a regulatory subunit of cAMP-dependent protein kinases</fullName>
    </submittedName>
</protein>
<dbReference type="AlphaFoldDB" id="A0A239LCX4"/>
<feature type="domain" description="Cyclic nucleotide-binding" evidence="1">
    <location>
        <begin position="43"/>
        <end position="162"/>
    </location>
</feature>
<dbReference type="Gene3D" id="2.60.120.10">
    <property type="entry name" value="Jelly Rolls"/>
    <property type="match status" value="1"/>
</dbReference>
<dbReference type="CDD" id="cd00038">
    <property type="entry name" value="CAP_ED"/>
    <property type="match status" value="1"/>
</dbReference>
<dbReference type="SMART" id="SM00100">
    <property type="entry name" value="cNMP"/>
    <property type="match status" value="1"/>
</dbReference>
<dbReference type="InterPro" id="IPR014710">
    <property type="entry name" value="RmlC-like_jellyroll"/>
</dbReference>
<gene>
    <name evidence="2" type="ORF">SAMN06296052_13825</name>
</gene>
<keyword evidence="3" id="KW-1185">Reference proteome</keyword>
<dbReference type="InterPro" id="IPR000595">
    <property type="entry name" value="cNMP-bd_dom"/>
</dbReference>
<name>A0A239LCX4_9BACT</name>